<evidence type="ECO:0000259" key="2">
    <source>
        <dbReference type="PROSITE" id="PS50011"/>
    </source>
</evidence>
<keyword evidence="4" id="KW-1185">Reference proteome</keyword>
<dbReference type="OrthoDB" id="4062651at2759"/>
<dbReference type="PROSITE" id="PS50011">
    <property type="entry name" value="PROTEIN_KINASE_DOM"/>
    <property type="match status" value="1"/>
</dbReference>
<dbReference type="InterPro" id="IPR010730">
    <property type="entry name" value="HET"/>
</dbReference>
<name>A0A8E2E0U6_9PEZI</name>
<dbReference type="Pfam" id="PF06985">
    <property type="entry name" value="HET"/>
    <property type="match status" value="1"/>
</dbReference>
<dbReference type="SUPFAM" id="SSF56112">
    <property type="entry name" value="Protein kinase-like (PK-like)"/>
    <property type="match status" value="1"/>
</dbReference>
<feature type="compositionally biased region" description="Acidic residues" evidence="1">
    <location>
        <begin position="1"/>
        <end position="14"/>
    </location>
</feature>
<reference evidence="3 4" key="1">
    <citation type="journal article" date="2016" name="Nat. Commun.">
        <title>Ectomycorrhizal ecology is imprinted in the genome of the dominant symbiotic fungus Cenococcum geophilum.</title>
        <authorList>
            <consortium name="DOE Joint Genome Institute"/>
            <person name="Peter M."/>
            <person name="Kohler A."/>
            <person name="Ohm R.A."/>
            <person name="Kuo A."/>
            <person name="Krutzmann J."/>
            <person name="Morin E."/>
            <person name="Arend M."/>
            <person name="Barry K.W."/>
            <person name="Binder M."/>
            <person name="Choi C."/>
            <person name="Clum A."/>
            <person name="Copeland A."/>
            <person name="Grisel N."/>
            <person name="Haridas S."/>
            <person name="Kipfer T."/>
            <person name="LaButti K."/>
            <person name="Lindquist E."/>
            <person name="Lipzen A."/>
            <person name="Maire R."/>
            <person name="Meier B."/>
            <person name="Mihaltcheva S."/>
            <person name="Molinier V."/>
            <person name="Murat C."/>
            <person name="Poggeler S."/>
            <person name="Quandt C.A."/>
            <person name="Sperisen C."/>
            <person name="Tritt A."/>
            <person name="Tisserant E."/>
            <person name="Crous P.W."/>
            <person name="Henrissat B."/>
            <person name="Nehls U."/>
            <person name="Egli S."/>
            <person name="Spatafora J.W."/>
            <person name="Grigoriev I.V."/>
            <person name="Martin F.M."/>
        </authorList>
    </citation>
    <scope>NUCLEOTIDE SEQUENCE [LARGE SCALE GENOMIC DNA]</scope>
    <source>
        <strain evidence="3 4">CBS 459.81</strain>
    </source>
</reference>
<dbReference type="Proteomes" id="UP000250266">
    <property type="component" value="Unassembled WGS sequence"/>
</dbReference>
<evidence type="ECO:0000313" key="4">
    <source>
        <dbReference type="Proteomes" id="UP000250266"/>
    </source>
</evidence>
<proteinExistence type="predicted"/>
<feature type="region of interest" description="Disordered" evidence="1">
    <location>
        <begin position="1"/>
        <end position="24"/>
    </location>
</feature>
<dbReference type="PROSITE" id="PS00108">
    <property type="entry name" value="PROTEIN_KINASE_ST"/>
    <property type="match status" value="1"/>
</dbReference>
<dbReference type="Pfam" id="PF00069">
    <property type="entry name" value="Pkinase"/>
    <property type="match status" value="1"/>
</dbReference>
<dbReference type="PANTHER" id="PTHR33112:SF10">
    <property type="entry name" value="TOL"/>
    <property type="match status" value="1"/>
</dbReference>
<dbReference type="InterPro" id="IPR008271">
    <property type="entry name" value="Ser/Thr_kinase_AS"/>
</dbReference>
<evidence type="ECO:0000256" key="1">
    <source>
        <dbReference type="SAM" id="MobiDB-lite"/>
    </source>
</evidence>
<dbReference type="PANTHER" id="PTHR33112">
    <property type="entry name" value="DOMAIN PROTEIN, PUTATIVE-RELATED"/>
    <property type="match status" value="1"/>
</dbReference>
<dbReference type="InterPro" id="IPR000719">
    <property type="entry name" value="Prot_kinase_dom"/>
</dbReference>
<dbReference type="CDD" id="cd00180">
    <property type="entry name" value="PKc"/>
    <property type="match status" value="1"/>
</dbReference>
<dbReference type="Gene3D" id="1.10.510.10">
    <property type="entry name" value="Transferase(Phosphotransferase) domain 1"/>
    <property type="match status" value="1"/>
</dbReference>
<feature type="region of interest" description="Disordered" evidence="1">
    <location>
        <begin position="517"/>
        <end position="545"/>
    </location>
</feature>
<evidence type="ECO:0000313" key="3">
    <source>
        <dbReference type="EMBL" id="OCK75234.1"/>
    </source>
</evidence>
<organism evidence="3 4">
    <name type="scientific">Lepidopterella palustris CBS 459.81</name>
    <dbReference type="NCBI Taxonomy" id="1314670"/>
    <lineage>
        <taxon>Eukaryota</taxon>
        <taxon>Fungi</taxon>
        <taxon>Dikarya</taxon>
        <taxon>Ascomycota</taxon>
        <taxon>Pezizomycotina</taxon>
        <taxon>Dothideomycetes</taxon>
        <taxon>Pleosporomycetidae</taxon>
        <taxon>Mytilinidiales</taxon>
        <taxon>Argynnaceae</taxon>
        <taxon>Lepidopterella</taxon>
    </lineage>
</organism>
<sequence length="1190" mass="136510">MVPQTDDDTEDLPDDDSHGRTNDDSALKEFIPETVLGKLISLEAVENVLRHSKDHHKLQLGTPIPELAQWFSKYAFKVFAILAKNNQLHLIEHLYHKHIRDDMLPVRMRWLNEKKRHPTNGIYLFYNLWQWPLLPPVFIKDQFRYEFQLEVRLPFTRIGARNLSPNSLYSYVQERSIHADHLPKNLEIAVDDQGNPRVAIKELRQQGDNFESVANGEANVLEMMKGLDSEHLIKAIAYYRKGKEHCFMFPWAEKGNIWDFWTKNTPSTERSYIIWVFRQLIGLTGAIEKLHHGDGEMGLDSNCRHGDLKPENILCFKTKDGKEDNPRLVITDVGLAKVHNKATDLRKRTAPTVSTKRYAPPELTIDPNTPKSRRFDVWSLGCIFLEFVIWLLYRAEKLEEFCKVVDPFYEIATMEVGYEQHLSPISKKKIVQTAKVHDEMKDWISYMINNDWRCSEGTALRRLIDLIDTRIQVGKSQTSLMAPQDCLSRDPRFRAYVPEIREKLEEILALLEAGEGIGDRSSEDAPDPPPGPSTEGKIKNSGHLGIPESTQYLQQPSLHVETNLFLIDRTSILKSHFHPLIDDWDYSSDDTVAKEVFTGLDLSAILPEHIELSPLCSRCTSLPLWSTDCSFGDSLEGLEKKAKKDGCTLCKFLSQVIRFRSKSQREFVRFARVSSCLTIDDGLRRAIANIYTMPDFQKASLQNIQLGFPKLQDAGSATHLKILKEWVRSCDSTHQCYPNRTGFFPTRLLDIGDSGSGTVRVRDYGRDYTGSEAYIALSHRWGSPQQHAELCTYKSNIEEFRHGIDVSRLPKTFQDAVNITRGLDLHLLWIDSLCIVQDDQDDWETESKFMERVFSSAYCTIAASCASGTSDGFLKPRPERRCITLQGPGGDVAYYICEVIDDFHRDVDQSELNQRGWVLQERALSRRTIFFTETQSYWEYSILTQLYTSRKASFLGDANFPRSVEKYVKGMRIELFEDLYERYSRLALSYPSDRPIAIKGLETRLIDTFNTSGGFGILDKYLHRSLLWQRAGSTLKRIRSFRRGNQVPSWSWMSYDGPIRFMTVPFGQASWSVDILSPFAKTRHPQFHREDENIATQTLELEASVWGIADMQGGRMTLDEQDRGFADPLMCVVVGKNKTEPSNERQTHYVLLVRPVAGVDEDSAYERVGVGVLEQRQIAFGKPGRKAKMR</sequence>
<feature type="domain" description="Protein kinase" evidence="2">
    <location>
        <begin position="147"/>
        <end position="508"/>
    </location>
</feature>
<dbReference type="GO" id="GO:0005524">
    <property type="term" value="F:ATP binding"/>
    <property type="evidence" value="ECO:0007669"/>
    <property type="project" value="InterPro"/>
</dbReference>
<feature type="compositionally biased region" description="Basic and acidic residues" evidence="1">
    <location>
        <begin position="15"/>
        <end position="24"/>
    </location>
</feature>
<dbReference type="InterPro" id="IPR011009">
    <property type="entry name" value="Kinase-like_dom_sf"/>
</dbReference>
<accession>A0A8E2E0U6</accession>
<dbReference type="GO" id="GO:0004672">
    <property type="term" value="F:protein kinase activity"/>
    <property type="evidence" value="ECO:0007669"/>
    <property type="project" value="InterPro"/>
</dbReference>
<gene>
    <name evidence="3" type="ORF">K432DRAFT_362414</name>
</gene>
<protein>
    <submittedName>
        <fullName evidence="3">HET-domain-containing protein</fullName>
    </submittedName>
</protein>
<dbReference type="EMBL" id="KV745345">
    <property type="protein sequence ID" value="OCK75234.1"/>
    <property type="molecule type" value="Genomic_DNA"/>
</dbReference>
<dbReference type="SMART" id="SM00220">
    <property type="entry name" value="S_TKc"/>
    <property type="match status" value="1"/>
</dbReference>
<dbReference type="AlphaFoldDB" id="A0A8E2E0U6"/>